<dbReference type="EMBL" id="CM037619">
    <property type="protein sequence ID" value="KAH8006430.1"/>
    <property type="molecule type" value="Genomic_DNA"/>
</dbReference>
<gene>
    <name evidence="1" type="ORF">K3G42_004048</name>
</gene>
<keyword evidence="2" id="KW-1185">Reference proteome</keyword>
<organism evidence="1 2">
    <name type="scientific">Sphaerodactylus townsendi</name>
    <dbReference type="NCBI Taxonomy" id="933632"/>
    <lineage>
        <taxon>Eukaryota</taxon>
        <taxon>Metazoa</taxon>
        <taxon>Chordata</taxon>
        <taxon>Craniata</taxon>
        <taxon>Vertebrata</taxon>
        <taxon>Euteleostomi</taxon>
        <taxon>Lepidosauria</taxon>
        <taxon>Squamata</taxon>
        <taxon>Bifurcata</taxon>
        <taxon>Gekkota</taxon>
        <taxon>Sphaerodactylidae</taxon>
        <taxon>Sphaerodactylus</taxon>
    </lineage>
</organism>
<comment type="caution">
    <text evidence="1">The sequence shown here is derived from an EMBL/GenBank/DDBJ whole genome shotgun (WGS) entry which is preliminary data.</text>
</comment>
<protein>
    <submittedName>
        <fullName evidence="1">Uncharacterized protein</fullName>
    </submittedName>
</protein>
<proteinExistence type="predicted"/>
<evidence type="ECO:0000313" key="2">
    <source>
        <dbReference type="Proteomes" id="UP000827872"/>
    </source>
</evidence>
<sequence>MARLGLMGRVSSSYCHLFPRDEASITTVASTYPQYLEPTAYGGRCSIAAQGAGSLDRSSQSSRESRGSARLSLITSARLIMSMRSSSRRSVSPASLGDGAEGDHVDKKEQDASPEVKEKKTLKSKSSSPHIPHVTIRPGSNTKAVLPPIPSGRKKHNS</sequence>
<evidence type="ECO:0000313" key="1">
    <source>
        <dbReference type="EMBL" id="KAH8006430.1"/>
    </source>
</evidence>
<reference evidence="1" key="1">
    <citation type="submission" date="2021-08" db="EMBL/GenBank/DDBJ databases">
        <title>The first chromosome-level gecko genome reveals the dynamic sex chromosomes of Neotropical dwarf geckos (Sphaerodactylidae: Sphaerodactylus).</title>
        <authorList>
            <person name="Pinto B.J."/>
            <person name="Keating S.E."/>
            <person name="Gamble T."/>
        </authorList>
    </citation>
    <scope>NUCLEOTIDE SEQUENCE</scope>
    <source>
        <strain evidence="1">TG3544</strain>
    </source>
</reference>
<name>A0ACB8FMC1_9SAUR</name>
<accession>A0ACB8FMC1</accession>
<dbReference type="Proteomes" id="UP000827872">
    <property type="component" value="Linkage Group LG06"/>
</dbReference>